<dbReference type="PROSITE" id="PS51257">
    <property type="entry name" value="PROKAR_LIPOPROTEIN"/>
    <property type="match status" value="1"/>
</dbReference>
<comment type="similarity">
    <text evidence="2 7">Belongs to the thioredoxin family. DsbC subfamily.</text>
</comment>
<dbReference type="PANTHER" id="PTHR35272:SF3">
    <property type="entry name" value="THIOL:DISULFIDE INTERCHANGE PROTEIN DSBC"/>
    <property type="match status" value="1"/>
</dbReference>
<dbReference type="InterPro" id="IPR051470">
    <property type="entry name" value="Thiol:disulfide_interchange"/>
</dbReference>
<evidence type="ECO:0000256" key="4">
    <source>
        <dbReference type="ARBA" id="ARBA00022764"/>
    </source>
</evidence>
<dbReference type="InterPro" id="IPR013766">
    <property type="entry name" value="Thioredoxin_domain"/>
</dbReference>
<organism evidence="9 10">
    <name type="scientific">Alteromonas confluentis</name>
    <dbReference type="NCBI Taxonomy" id="1656094"/>
    <lineage>
        <taxon>Bacteria</taxon>
        <taxon>Pseudomonadati</taxon>
        <taxon>Pseudomonadota</taxon>
        <taxon>Gammaproteobacteria</taxon>
        <taxon>Alteromonadales</taxon>
        <taxon>Alteromonadaceae</taxon>
        <taxon>Alteromonas/Salinimonas group</taxon>
        <taxon>Alteromonas</taxon>
    </lineage>
</organism>
<dbReference type="Proteomes" id="UP000175691">
    <property type="component" value="Unassembled WGS sequence"/>
</dbReference>
<evidence type="ECO:0000313" key="10">
    <source>
        <dbReference type="Proteomes" id="UP000175691"/>
    </source>
</evidence>
<dbReference type="PROSITE" id="PS51352">
    <property type="entry name" value="THIOREDOXIN_2"/>
    <property type="match status" value="1"/>
</dbReference>
<evidence type="ECO:0000256" key="7">
    <source>
        <dbReference type="RuleBase" id="RU364038"/>
    </source>
</evidence>
<dbReference type="InterPro" id="IPR018950">
    <property type="entry name" value="DiS-bond_isomerase_DsbC/G_N"/>
</dbReference>
<comment type="caution">
    <text evidence="9">The sequence shown here is derived from an EMBL/GenBank/DDBJ whole genome shotgun (WGS) entry which is preliminary data.</text>
</comment>
<sequence length="257" mass="27989">MRFSHHAVMLALGIVLSSGCSADAETKQASETKTATPVNETAEQAVYDTVTGVVGVEPDAIANSQIDGLLQVTAANQVFYVTEKGDYIMFGHLFDVNAGMKDVTEVALGQVRLDVIAPFADQGIEFKAENEKHVMTVFTDYSCGYCQKLHREVEELNDAGITVRYLAWPRQGLNTPNYDNMVAIWCSDDPQQALNRAKSISNPTFPKADCDNTVAEQFVAGRQLGIRGTPAIIFDDGTMLPGYKPAAELIAQFARSE</sequence>
<dbReference type="OrthoDB" id="12976at2"/>
<dbReference type="EMBL" id="MDHN01000008">
    <property type="protein sequence ID" value="OFC72099.1"/>
    <property type="molecule type" value="Genomic_DNA"/>
</dbReference>
<keyword evidence="4 7" id="KW-0574">Periplasm</keyword>
<keyword evidence="6 7" id="KW-0676">Redox-active center</keyword>
<proteinExistence type="inferred from homology"/>
<evidence type="ECO:0000313" key="9">
    <source>
        <dbReference type="EMBL" id="OFC72099.1"/>
    </source>
</evidence>
<feature type="signal peptide" evidence="7">
    <location>
        <begin position="1"/>
        <end position="22"/>
    </location>
</feature>
<dbReference type="Pfam" id="PF10411">
    <property type="entry name" value="DsbC_N"/>
    <property type="match status" value="1"/>
</dbReference>
<evidence type="ECO:0000256" key="3">
    <source>
        <dbReference type="ARBA" id="ARBA00022729"/>
    </source>
</evidence>
<evidence type="ECO:0000256" key="1">
    <source>
        <dbReference type="ARBA" id="ARBA00004418"/>
    </source>
</evidence>
<feature type="domain" description="Thioredoxin" evidence="8">
    <location>
        <begin position="106"/>
        <end position="257"/>
    </location>
</feature>
<dbReference type="SUPFAM" id="SSF54423">
    <property type="entry name" value="DsbC/DsbG N-terminal domain-like"/>
    <property type="match status" value="1"/>
</dbReference>
<dbReference type="InterPro" id="IPR036249">
    <property type="entry name" value="Thioredoxin-like_sf"/>
</dbReference>
<dbReference type="InterPro" id="IPR009094">
    <property type="entry name" value="DiS-bond_isomerase_DsbC/G_N_sf"/>
</dbReference>
<keyword evidence="10" id="KW-1185">Reference proteome</keyword>
<dbReference type="PANTHER" id="PTHR35272">
    <property type="entry name" value="THIOL:DISULFIDE INTERCHANGE PROTEIN DSBC-RELATED"/>
    <property type="match status" value="1"/>
</dbReference>
<dbReference type="RefSeq" id="WP_070123881.1">
    <property type="nucleotide sequence ID" value="NZ_MDHN01000008.1"/>
</dbReference>
<protein>
    <recommendedName>
        <fullName evidence="7">Thiol:disulfide interchange protein</fullName>
    </recommendedName>
</protein>
<dbReference type="Pfam" id="PF13098">
    <property type="entry name" value="Thioredoxin_2"/>
    <property type="match status" value="1"/>
</dbReference>
<dbReference type="AlphaFoldDB" id="A0A1E7ZF14"/>
<feature type="chain" id="PRO_5010007463" description="Thiol:disulfide interchange protein" evidence="7">
    <location>
        <begin position="23"/>
        <end position="257"/>
    </location>
</feature>
<name>A0A1E7ZF14_9ALTE</name>
<reference evidence="9 10" key="1">
    <citation type="submission" date="2016-08" db="EMBL/GenBank/DDBJ databases">
        <authorList>
            <person name="Seilhamer J.J."/>
        </authorList>
    </citation>
    <scope>NUCLEOTIDE SEQUENCE [LARGE SCALE GENOMIC DNA]</scope>
    <source>
        <strain evidence="9 10">KCTC 42603</strain>
    </source>
</reference>
<evidence type="ECO:0000256" key="6">
    <source>
        <dbReference type="ARBA" id="ARBA00023284"/>
    </source>
</evidence>
<keyword evidence="3 7" id="KW-0732">Signal</keyword>
<dbReference type="GO" id="GO:0042597">
    <property type="term" value="C:periplasmic space"/>
    <property type="evidence" value="ECO:0007669"/>
    <property type="project" value="UniProtKB-SubCell"/>
</dbReference>
<dbReference type="InterPro" id="IPR012336">
    <property type="entry name" value="Thioredoxin-like_fold"/>
</dbReference>
<comment type="subcellular location">
    <subcellularLocation>
        <location evidence="1 7">Periplasm</location>
    </subcellularLocation>
</comment>
<keyword evidence="5" id="KW-1015">Disulfide bond</keyword>
<dbReference type="STRING" id="1656094.BFC18_05200"/>
<evidence type="ECO:0000256" key="2">
    <source>
        <dbReference type="ARBA" id="ARBA00009813"/>
    </source>
</evidence>
<dbReference type="InterPro" id="IPR033954">
    <property type="entry name" value="DiS-bond_Isoase_DsbC/G"/>
</dbReference>
<gene>
    <name evidence="9" type="ORF">BFC18_05200</name>
</gene>
<dbReference type="CDD" id="cd03020">
    <property type="entry name" value="DsbA_DsbC_DsbG"/>
    <property type="match status" value="1"/>
</dbReference>
<evidence type="ECO:0000256" key="5">
    <source>
        <dbReference type="ARBA" id="ARBA00023157"/>
    </source>
</evidence>
<comment type="function">
    <text evidence="7">Required for disulfide bond formation in some periplasmic proteins. Acts by transferring its disulfide bond to other proteins and is reduced in the process.</text>
</comment>
<dbReference type="Gene3D" id="3.10.450.70">
    <property type="entry name" value="Disulphide bond isomerase, DsbC/G, N-terminal"/>
    <property type="match status" value="1"/>
</dbReference>
<evidence type="ECO:0000259" key="8">
    <source>
        <dbReference type="PROSITE" id="PS51352"/>
    </source>
</evidence>
<accession>A0A1E7ZF14</accession>
<dbReference type="Gene3D" id="3.40.30.10">
    <property type="entry name" value="Glutaredoxin"/>
    <property type="match status" value="1"/>
</dbReference>
<dbReference type="SUPFAM" id="SSF52833">
    <property type="entry name" value="Thioredoxin-like"/>
    <property type="match status" value="1"/>
</dbReference>